<proteinExistence type="inferred from homology"/>
<dbReference type="InterPro" id="IPR052536">
    <property type="entry name" value="ABC-4_Integral_Memb_Prot"/>
</dbReference>
<keyword evidence="9" id="KW-1185">Reference proteome</keyword>
<dbReference type="InterPro" id="IPR003838">
    <property type="entry name" value="ABC3_permease_C"/>
</dbReference>
<dbReference type="EMBL" id="QSFD01000012">
    <property type="protein sequence ID" value="RHA16956.1"/>
    <property type="molecule type" value="Genomic_DNA"/>
</dbReference>
<name>A0A413R5J3_9FIRM</name>
<dbReference type="PANTHER" id="PTHR46795:SF3">
    <property type="entry name" value="ABC TRANSPORTER PERMEASE"/>
    <property type="match status" value="1"/>
</dbReference>
<evidence type="ECO:0000256" key="6">
    <source>
        <dbReference type="PIRNR" id="PIRNR018968"/>
    </source>
</evidence>
<feature type="transmembrane region" description="Helical" evidence="6">
    <location>
        <begin position="551"/>
        <end position="578"/>
    </location>
</feature>
<comment type="caution">
    <text evidence="8">The sequence shown here is derived from an EMBL/GenBank/DDBJ whole genome shotgun (WGS) entry which is preliminary data.</text>
</comment>
<dbReference type="PIRSF" id="PIRSF018968">
    <property type="entry name" value="ABC_permease_BceB"/>
    <property type="match status" value="1"/>
</dbReference>
<feature type="transmembrane region" description="Helical" evidence="6">
    <location>
        <begin position="650"/>
        <end position="671"/>
    </location>
</feature>
<feature type="domain" description="ABC3 transporter permease C-terminal" evidence="7">
    <location>
        <begin position="64"/>
        <end position="176"/>
    </location>
</feature>
<evidence type="ECO:0000259" key="7">
    <source>
        <dbReference type="Pfam" id="PF02687"/>
    </source>
</evidence>
<evidence type="ECO:0000256" key="1">
    <source>
        <dbReference type="ARBA" id="ARBA00004651"/>
    </source>
</evidence>
<feature type="transmembrane region" description="Helical" evidence="6">
    <location>
        <begin position="612"/>
        <end position="638"/>
    </location>
</feature>
<dbReference type="GO" id="GO:0055085">
    <property type="term" value="P:transmembrane transport"/>
    <property type="evidence" value="ECO:0007669"/>
    <property type="project" value="UniProtKB-UniRule"/>
</dbReference>
<evidence type="ECO:0000256" key="5">
    <source>
        <dbReference type="ARBA" id="ARBA00023136"/>
    </source>
</evidence>
<dbReference type="Pfam" id="PF02687">
    <property type="entry name" value="FtsX"/>
    <property type="match status" value="1"/>
</dbReference>
<accession>A0A413R5J3</accession>
<gene>
    <name evidence="8" type="ORF">DW944_10705</name>
</gene>
<comment type="similarity">
    <text evidence="6">Belongs to the ABC-4 integral membrane protein family.</text>
</comment>
<keyword evidence="4 6" id="KW-1133">Transmembrane helix</keyword>
<feature type="transmembrane region" description="Helical" evidence="6">
    <location>
        <begin position="105"/>
        <end position="131"/>
    </location>
</feature>
<feature type="transmembrane region" description="Helical" evidence="6">
    <location>
        <begin position="202"/>
        <end position="224"/>
    </location>
</feature>
<reference evidence="8 9" key="1">
    <citation type="submission" date="2018-08" db="EMBL/GenBank/DDBJ databases">
        <title>A genome reference for cultivated species of the human gut microbiota.</title>
        <authorList>
            <person name="Zou Y."/>
            <person name="Xue W."/>
            <person name="Luo G."/>
        </authorList>
    </citation>
    <scope>NUCLEOTIDE SEQUENCE [LARGE SCALE GENOMIC DNA]</scope>
    <source>
        <strain evidence="8 9">AM44-11BH</strain>
    </source>
</reference>
<feature type="transmembrane region" description="Helical" evidence="6">
    <location>
        <begin position="17"/>
        <end position="37"/>
    </location>
</feature>
<feature type="transmembrane region" description="Helical" evidence="6">
    <location>
        <begin position="151"/>
        <end position="181"/>
    </location>
</feature>
<keyword evidence="5 6" id="KW-0472">Membrane</keyword>
<comment type="subcellular location">
    <subcellularLocation>
        <location evidence="1 6">Cell membrane</location>
        <topology evidence="1 6">Multi-pass membrane protein</topology>
    </subcellularLocation>
</comment>
<dbReference type="AlphaFoldDB" id="A0A413R5J3"/>
<evidence type="ECO:0000256" key="4">
    <source>
        <dbReference type="ARBA" id="ARBA00022989"/>
    </source>
</evidence>
<evidence type="ECO:0000256" key="3">
    <source>
        <dbReference type="ARBA" id="ARBA00022692"/>
    </source>
</evidence>
<feature type="transmembrane region" description="Helical" evidence="6">
    <location>
        <begin position="289"/>
        <end position="310"/>
    </location>
</feature>
<keyword evidence="3 6" id="KW-0812">Transmembrane</keyword>
<evidence type="ECO:0000313" key="9">
    <source>
        <dbReference type="Proteomes" id="UP000284779"/>
    </source>
</evidence>
<keyword evidence="6" id="KW-0813">Transport</keyword>
<feature type="transmembrane region" description="Helical" evidence="6">
    <location>
        <begin position="57"/>
        <end position="84"/>
    </location>
</feature>
<sequence length="677" mass="76555">MLFKLSLKNIVKSIKDYAIYFFTLVLGVAIFYVFNAIESQTVMMKVSDNTAEIIRLMTNVLSGVSVFVSFVLGFLIIYASRFLIKRRNREFGIYLTLGMGKRKISFILFIETLAIGMISLATGLIVGAGLSQLMSIFVANMFEADMTKFKFVFSLSACIKTLVYFGIIYILVMLFNTIIIGRCKLIDLINGNRKSEKVTMKNPIVCIFVFIISMAFIGYGYYGVMGGYSNLDDQMLFKVIFAGSVGTLFLFWSLSGLILKIVMSVKKVYYKDLNSFVLRQISSKINTTVVQITIICLMLFVTICIFSSALSIKTSMDNNIKELVPVDIQLSKNVNSDFSDNKKIAKDNKISIENTLTNNGFDYKTNFKDIVKFNTYEADKFTIKDTLGDSYKQVAEQYKFLAVDNNEVIMKLSDYNKIAKQYGHTTYELKDDQYMIIANFVNMMEIRNIALRNGEKITINGKDYSPKFNQCKTGFVEISGSVSETGVFILPDKAVENLELHQIWLNANYNASTKEQRQKVENEINKLIEKTWLKTSIMTVNTKNDIEQSCIGLSAMVTFIGLYLGIIFLISSAAILALKELSESTDNRERYVMLRKLGADEKMLNKALFKQIGLFFGFPLFIAIIHSIVGIKFCNTILLSIGRTGLLPSIIMTGAFLVVIYGGYFVITYWCSKNIIK</sequence>
<keyword evidence="2 6" id="KW-1003">Cell membrane</keyword>
<organism evidence="8 9">
    <name type="scientific">Eubacterium ventriosum</name>
    <dbReference type="NCBI Taxonomy" id="39496"/>
    <lineage>
        <taxon>Bacteria</taxon>
        <taxon>Bacillati</taxon>
        <taxon>Bacillota</taxon>
        <taxon>Clostridia</taxon>
        <taxon>Eubacteriales</taxon>
        <taxon>Eubacteriaceae</taxon>
        <taxon>Eubacterium</taxon>
    </lineage>
</organism>
<evidence type="ECO:0000256" key="2">
    <source>
        <dbReference type="ARBA" id="ARBA00022475"/>
    </source>
</evidence>
<dbReference type="InterPro" id="IPR027022">
    <property type="entry name" value="ABC_permease_BceB-typ"/>
</dbReference>
<protein>
    <submittedName>
        <fullName evidence="8">ABC transporter permease</fullName>
    </submittedName>
</protein>
<dbReference type="Proteomes" id="UP000284779">
    <property type="component" value="Unassembled WGS sequence"/>
</dbReference>
<dbReference type="GO" id="GO:0005886">
    <property type="term" value="C:plasma membrane"/>
    <property type="evidence" value="ECO:0007669"/>
    <property type="project" value="UniProtKB-SubCell"/>
</dbReference>
<evidence type="ECO:0000313" key="8">
    <source>
        <dbReference type="EMBL" id="RHA16956.1"/>
    </source>
</evidence>
<dbReference type="PANTHER" id="PTHR46795">
    <property type="entry name" value="ABC TRANSPORTER PERMEASE-RELATED-RELATED"/>
    <property type="match status" value="1"/>
</dbReference>
<dbReference type="RefSeq" id="WP_117971473.1">
    <property type="nucleotide sequence ID" value="NZ_CAUBDO010000017.1"/>
</dbReference>
<feature type="transmembrane region" description="Helical" evidence="6">
    <location>
        <begin position="236"/>
        <end position="259"/>
    </location>
</feature>